<accession>A0AAD3SP28</accession>
<dbReference type="AlphaFoldDB" id="A0AAD3SP28"/>
<name>A0AAD3SP28_NEPGR</name>
<evidence type="ECO:0000313" key="1">
    <source>
        <dbReference type="EMBL" id="GMH14057.1"/>
    </source>
</evidence>
<evidence type="ECO:0000313" key="2">
    <source>
        <dbReference type="Proteomes" id="UP001279734"/>
    </source>
</evidence>
<reference evidence="1" key="1">
    <citation type="submission" date="2023-05" db="EMBL/GenBank/DDBJ databases">
        <title>Nepenthes gracilis genome sequencing.</title>
        <authorList>
            <person name="Fukushima K."/>
        </authorList>
    </citation>
    <scope>NUCLEOTIDE SEQUENCE</scope>
    <source>
        <strain evidence="1">SING2019-196</strain>
    </source>
</reference>
<proteinExistence type="predicted"/>
<dbReference type="EMBL" id="BSYO01000013">
    <property type="protein sequence ID" value="GMH14057.1"/>
    <property type="molecule type" value="Genomic_DNA"/>
</dbReference>
<dbReference type="Proteomes" id="UP001279734">
    <property type="component" value="Unassembled WGS sequence"/>
</dbReference>
<organism evidence="1 2">
    <name type="scientific">Nepenthes gracilis</name>
    <name type="common">Slender pitcher plant</name>
    <dbReference type="NCBI Taxonomy" id="150966"/>
    <lineage>
        <taxon>Eukaryota</taxon>
        <taxon>Viridiplantae</taxon>
        <taxon>Streptophyta</taxon>
        <taxon>Embryophyta</taxon>
        <taxon>Tracheophyta</taxon>
        <taxon>Spermatophyta</taxon>
        <taxon>Magnoliopsida</taxon>
        <taxon>eudicotyledons</taxon>
        <taxon>Gunneridae</taxon>
        <taxon>Pentapetalae</taxon>
        <taxon>Caryophyllales</taxon>
        <taxon>Nepenthaceae</taxon>
        <taxon>Nepenthes</taxon>
    </lineage>
</organism>
<protein>
    <submittedName>
        <fullName evidence="1">Uncharacterized protein</fullName>
    </submittedName>
</protein>
<keyword evidence="2" id="KW-1185">Reference proteome</keyword>
<comment type="caution">
    <text evidence="1">The sequence shown here is derived from an EMBL/GenBank/DDBJ whole genome shotgun (WGS) entry which is preliminary data.</text>
</comment>
<gene>
    <name evidence="1" type="ORF">Nepgr_015898</name>
</gene>
<sequence length="454" mass="50248">MVVRSDCGGWDTGYILSFPLNATAHECFCKAARGPSDEQSVYYCALVYAKSACGSSSIMLILERNEFQPALEKNLHLVGRCILEINLGVPHRSCHLLWDICRKYNSNLSVANGTEDGFGQPSGDDSLPSLSQHPVAHPSWANAVQKERNGWCADVCRGWFSFRGAEVDRCRGLAIVWPLDLPKPRWLLAMRSQQRLMLPRTEIPFGAKKWYFTKQEMDAHTAILPPRSRSIASSMVLIKLPCRFLDLIARWNRWTKVGMDDGAAIQRVLVPGVYLTQMHCFVYGLKKQLLEMLQASIDVRGAVLPALGSDVKFGAFISCGSPHGPFPQNSALIRGALRLHLPVLALFLKAYPVASLRDSPSSISRVKPTEASSVNAAKAGCSAIQKSTRRISPLARCYPHELRPRCCLDERGCLSSKAILDDEKPQFLKAENSVLIWEASAAIPEPKMSGLNEI</sequence>